<keyword evidence="1" id="KW-0472">Membrane</keyword>
<reference evidence="2" key="1">
    <citation type="journal article" date="2012" name="Proc. Natl. Acad. Sci. U.S.A.">
        <title>Antigenic diversity is generated by distinct evolutionary mechanisms in African trypanosome species.</title>
        <authorList>
            <person name="Jackson A.P."/>
            <person name="Berry A."/>
            <person name="Aslett M."/>
            <person name="Allison H.C."/>
            <person name="Burton P."/>
            <person name="Vavrova-Anderson J."/>
            <person name="Brown R."/>
            <person name="Browne H."/>
            <person name="Corton N."/>
            <person name="Hauser H."/>
            <person name="Gamble J."/>
            <person name="Gilderthorp R."/>
            <person name="Marcello L."/>
            <person name="McQuillan J."/>
            <person name="Otto T.D."/>
            <person name="Quail M.A."/>
            <person name="Sanders M.J."/>
            <person name="van Tonder A."/>
            <person name="Ginger M.L."/>
            <person name="Field M.C."/>
            <person name="Barry J.D."/>
            <person name="Hertz-Fowler C."/>
            <person name="Berriman M."/>
        </authorList>
    </citation>
    <scope>NUCLEOTIDE SEQUENCE</scope>
    <source>
        <strain evidence="2">Y486</strain>
    </source>
</reference>
<gene>
    <name evidence="2" type="ORF">TVY486_0200060</name>
</gene>
<dbReference type="EMBL" id="HE573018">
    <property type="protein sequence ID" value="CCC46577.1"/>
    <property type="molecule type" value="Genomic_DNA"/>
</dbReference>
<evidence type="ECO:0000313" key="2">
    <source>
        <dbReference type="EMBL" id="CCC46577.1"/>
    </source>
</evidence>
<dbReference type="VEuPathDB" id="TriTrypDB:TvY486_0200060"/>
<accession>G0TRL1</accession>
<sequence length="214" mass="24010">MFKDSGEVCVVGGAWEREPHCISQGEPRAVSLALSSFAETMVEKLHICIGDTTAMSIMNKGVVYSDALAREPSLIDKALKEQGVRASWDYIASTENAADGISRGNMLGKVDVARGLYMRRSAEGEVINPFPLFPFTGYIRTGVIFGFNEILLILCNFLRCTHNCQIIFFHRAVQYTLLAIESWVRCCLSYFILFFCSLFSCNSSLHVRIYIFML</sequence>
<dbReference type="AlphaFoldDB" id="G0TRL1"/>
<name>G0TRL1_TRYVY</name>
<protein>
    <submittedName>
        <fullName evidence="2">Uncharacterized protein</fullName>
    </submittedName>
</protein>
<evidence type="ECO:0000256" key="1">
    <source>
        <dbReference type="SAM" id="Phobius"/>
    </source>
</evidence>
<proteinExistence type="predicted"/>
<keyword evidence="1" id="KW-0812">Transmembrane</keyword>
<keyword evidence="1" id="KW-1133">Transmembrane helix</keyword>
<feature type="transmembrane region" description="Helical" evidence="1">
    <location>
        <begin position="188"/>
        <end position="211"/>
    </location>
</feature>
<organism evidence="2">
    <name type="scientific">Trypanosoma vivax (strain Y486)</name>
    <dbReference type="NCBI Taxonomy" id="1055687"/>
    <lineage>
        <taxon>Eukaryota</taxon>
        <taxon>Discoba</taxon>
        <taxon>Euglenozoa</taxon>
        <taxon>Kinetoplastea</taxon>
        <taxon>Metakinetoplastina</taxon>
        <taxon>Trypanosomatida</taxon>
        <taxon>Trypanosomatidae</taxon>
        <taxon>Trypanosoma</taxon>
        <taxon>Duttonella</taxon>
    </lineage>
</organism>